<name>C0BSH0_BIFPS</name>
<reference evidence="1 2" key="2">
    <citation type="submission" date="2009-02" db="EMBL/GenBank/DDBJ databases">
        <authorList>
            <person name="Fulton L."/>
            <person name="Clifton S."/>
            <person name="Fulton B."/>
            <person name="Xu J."/>
            <person name="Minx P."/>
            <person name="Pepin K.H."/>
            <person name="Johnson M."/>
            <person name="Bhonagiri V."/>
            <person name="Nash W.E."/>
            <person name="Mardis E.R."/>
            <person name="Wilson R.K."/>
        </authorList>
    </citation>
    <scope>NUCLEOTIDE SEQUENCE [LARGE SCALE GENOMIC DNA]</scope>
    <source>
        <strain evidence="1 2">DSM 20438</strain>
    </source>
</reference>
<gene>
    <name evidence="1" type="ORF">BIFPSEUDO_03089</name>
</gene>
<evidence type="ECO:0000313" key="2">
    <source>
        <dbReference type="Proteomes" id="UP000003875"/>
    </source>
</evidence>
<evidence type="ECO:0000313" key="1">
    <source>
        <dbReference type="EMBL" id="EEG71120.1"/>
    </source>
</evidence>
<organism evidence="1 2">
    <name type="scientific">Bifidobacterium pseudocatenulatum DSM 20438 = JCM 1200 = LMG 10505</name>
    <dbReference type="NCBI Taxonomy" id="547043"/>
    <lineage>
        <taxon>Bacteria</taxon>
        <taxon>Bacillati</taxon>
        <taxon>Actinomycetota</taxon>
        <taxon>Actinomycetes</taxon>
        <taxon>Bifidobacteriales</taxon>
        <taxon>Bifidobacteriaceae</taxon>
        <taxon>Bifidobacterium</taxon>
    </lineage>
</organism>
<dbReference type="EMBL" id="ABXX02000002">
    <property type="protein sequence ID" value="EEG71120.1"/>
    <property type="molecule type" value="Genomic_DNA"/>
</dbReference>
<protein>
    <submittedName>
        <fullName evidence="1">Uncharacterized protein</fullName>
    </submittedName>
</protein>
<comment type="caution">
    <text evidence="1">The sequence shown here is derived from an EMBL/GenBank/DDBJ whole genome shotgun (WGS) entry which is preliminary data.</text>
</comment>
<reference evidence="1 2" key="1">
    <citation type="submission" date="2009-02" db="EMBL/GenBank/DDBJ databases">
        <title>Draft genome sequence of Bifidobacterium pseudocatenulatum (DSM 20438).</title>
        <authorList>
            <person name="Sudarsanam P."/>
            <person name="Ley R."/>
            <person name="Guruge J."/>
            <person name="Turnbaugh P.J."/>
            <person name="Mahowald M."/>
            <person name="Liep D."/>
            <person name="Gordon J."/>
        </authorList>
    </citation>
    <scope>NUCLEOTIDE SEQUENCE [LARGE SCALE GENOMIC DNA]</scope>
    <source>
        <strain evidence="1 2">DSM 20438</strain>
    </source>
</reference>
<dbReference type="AlphaFoldDB" id="C0BSH0"/>
<proteinExistence type="predicted"/>
<accession>C0BSH0</accession>
<sequence>MAKVGRSYKGLESHDSEPFFACGSSRRRCFHEIVYIDKSHDFADTRTR</sequence>
<dbReference type="Proteomes" id="UP000003875">
    <property type="component" value="Unassembled WGS sequence"/>
</dbReference>